<evidence type="ECO:0000313" key="2">
    <source>
        <dbReference type="Proteomes" id="UP000091820"/>
    </source>
</evidence>
<reference evidence="2" key="1">
    <citation type="submission" date="2014-03" db="EMBL/GenBank/DDBJ databases">
        <authorList>
            <person name="Aksoy S."/>
            <person name="Warren W."/>
            <person name="Wilson R.K."/>
        </authorList>
    </citation>
    <scope>NUCLEOTIDE SEQUENCE [LARGE SCALE GENOMIC DNA]</scope>
    <source>
        <strain evidence="2">IAEA</strain>
    </source>
</reference>
<dbReference type="InterPro" id="IPR019034">
    <property type="entry name" value="UPF0390"/>
</dbReference>
<dbReference type="Proteomes" id="UP000091820">
    <property type="component" value="Unassembled WGS sequence"/>
</dbReference>
<evidence type="ECO:0000313" key="1">
    <source>
        <dbReference type="EnsemblMetazoa" id="GBRI039594-PA"/>
    </source>
</evidence>
<name>A0A1A9X0E7_9MUSC</name>
<dbReference type="AlphaFoldDB" id="A0A1A9X0E7"/>
<dbReference type="VEuPathDB" id="VectorBase:GBRI039594"/>
<sequence>MVQGKYKTVKLSANMQKKRKRSNNEAFTRRANAPIQAKKTKLSENQKIKQVISKSVNKMVENELRARSAHSTAN</sequence>
<accession>A0A1A9X0E7</accession>
<reference evidence="1" key="2">
    <citation type="submission" date="2020-05" db="UniProtKB">
        <authorList>
            <consortium name="EnsemblMetazoa"/>
        </authorList>
    </citation>
    <scope>IDENTIFICATION</scope>
    <source>
        <strain evidence="1">IAEA</strain>
    </source>
</reference>
<dbReference type="EnsemblMetazoa" id="GBRI039594-RA">
    <property type="protein sequence ID" value="GBRI039594-PA"/>
    <property type="gene ID" value="GBRI039594"/>
</dbReference>
<organism evidence="1 2">
    <name type="scientific">Glossina brevipalpis</name>
    <dbReference type="NCBI Taxonomy" id="37001"/>
    <lineage>
        <taxon>Eukaryota</taxon>
        <taxon>Metazoa</taxon>
        <taxon>Ecdysozoa</taxon>
        <taxon>Arthropoda</taxon>
        <taxon>Hexapoda</taxon>
        <taxon>Insecta</taxon>
        <taxon>Pterygota</taxon>
        <taxon>Neoptera</taxon>
        <taxon>Endopterygota</taxon>
        <taxon>Diptera</taxon>
        <taxon>Brachycera</taxon>
        <taxon>Muscomorpha</taxon>
        <taxon>Hippoboscoidea</taxon>
        <taxon>Glossinidae</taxon>
        <taxon>Glossina</taxon>
    </lineage>
</organism>
<proteinExistence type="predicted"/>
<dbReference type="Pfam" id="PF09495">
    <property type="entry name" value="DUF2462"/>
    <property type="match status" value="1"/>
</dbReference>
<keyword evidence="2" id="KW-1185">Reference proteome</keyword>
<protein>
    <submittedName>
        <fullName evidence="1">Uncharacterized protein</fullName>
    </submittedName>
</protein>
<dbReference type="STRING" id="37001.A0A1A9X0E7"/>